<keyword evidence="9" id="KW-0539">Nucleus</keyword>
<comment type="subcellular location">
    <subcellularLocation>
        <location evidence="1">Nucleus</location>
    </subcellularLocation>
</comment>
<dbReference type="EMBL" id="LR785699">
    <property type="protein sequence ID" value="CAB3252067.1"/>
    <property type="molecule type" value="mRNA"/>
</dbReference>
<evidence type="ECO:0000256" key="1">
    <source>
        <dbReference type="ARBA" id="ARBA00004123"/>
    </source>
</evidence>
<dbReference type="GO" id="GO:0141221">
    <property type="term" value="F:histone deacetylase activity, hydrolytic mechanism"/>
    <property type="evidence" value="ECO:0007669"/>
    <property type="project" value="UniProtKB-EC"/>
</dbReference>
<evidence type="ECO:0000259" key="14">
    <source>
        <dbReference type="Pfam" id="PF00850"/>
    </source>
</evidence>
<comment type="function">
    <text evidence="11">Responsible for the deacetylation of lysine residues on the N-terminal part of the core histones (H2A, H2B, H3 and H4). Histone deacetylation gives a tag for epigenetic repression and plays an important role in transcriptional regulation, cell cycle progression and developmental events. Histone deacetylases act via the formation of large multiprotein complexes.</text>
</comment>
<evidence type="ECO:0000256" key="4">
    <source>
        <dbReference type="ARBA" id="ARBA00022491"/>
    </source>
</evidence>
<evidence type="ECO:0000256" key="12">
    <source>
        <dbReference type="ARBA" id="ARBA00065154"/>
    </source>
</evidence>
<evidence type="ECO:0000256" key="11">
    <source>
        <dbReference type="ARBA" id="ARBA00059784"/>
    </source>
</evidence>
<dbReference type="SUPFAM" id="SSF52768">
    <property type="entry name" value="Arginase/deacetylase"/>
    <property type="match status" value="1"/>
</dbReference>
<dbReference type="EC" id="3.5.1.98" evidence="3"/>
<dbReference type="InterPro" id="IPR023801">
    <property type="entry name" value="His_deacetylse_dom"/>
</dbReference>
<dbReference type="PRINTS" id="PR01270">
    <property type="entry name" value="HDASUPER"/>
</dbReference>
<gene>
    <name evidence="15" type="primary">Hdac11</name>
</gene>
<evidence type="ECO:0000256" key="9">
    <source>
        <dbReference type="ARBA" id="ARBA00023242"/>
    </source>
</evidence>
<dbReference type="PANTHER" id="PTHR10625:SF23">
    <property type="entry name" value="HISTONE DEACETYLASE 11"/>
    <property type="match status" value="1"/>
</dbReference>
<evidence type="ECO:0000256" key="7">
    <source>
        <dbReference type="ARBA" id="ARBA00023015"/>
    </source>
</evidence>
<keyword evidence="6" id="KW-0156">Chromatin regulator</keyword>
<evidence type="ECO:0000313" key="15">
    <source>
        <dbReference type="EMBL" id="CAB3252067.1"/>
    </source>
</evidence>
<comment type="catalytic activity">
    <reaction evidence="10">
        <text>N(6)-acetyl-L-lysyl-[histone] + H2O = L-lysyl-[histone] + acetate</text>
        <dbReference type="Rhea" id="RHEA:58196"/>
        <dbReference type="Rhea" id="RHEA-COMP:9845"/>
        <dbReference type="Rhea" id="RHEA-COMP:11338"/>
        <dbReference type="ChEBI" id="CHEBI:15377"/>
        <dbReference type="ChEBI" id="CHEBI:29969"/>
        <dbReference type="ChEBI" id="CHEBI:30089"/>
        <dbReference type="ChEBI" id="CHEBI:61930"/>
        <dbReference type="EC" id="3.5.1.98"/>
    </reaction>
</comment>
<evidence type="ECO:0000256" key="8">
    <source>
        <dbReference type="ARBA" id="ARBA00023163"/>
    </source>
</evidence>
<dbReference type="AlphaFoldDB" id="A0A6F9DEA8"/>
<keyword evidence="8" id="KW-0804">Transcription</keyword>
<dbReference type="InterPro" id="IPR023696">
    <property type="entry name" value="Ureohydrolase_dom_sf"/>
</dbReference>
<dbReference type="FunFam" id="3.40.800.20:FF:000009">
    <property type="entry name" value="Histone deacetylase 11"/>
    <property type="match status" value="1"/>
</dbReference>
<dbReference type="PANTHER" id="PTHR10625">
    <property type="entry name" value="HISTONE DEACETYLASE HDAC1-RELATED"/>
    <property type="match status" value="1"/>
</dbReference>
<dbReference type="InterPro" id="IPR037138">
    <property type="entry name" value="His_deacetylse_dom_sf"/>
</dbReference>
<evidence type="ECO:0000256" key="2">
    <source>
        <dbReference type="ARBA" id="ARBA00005947"/>
    </source>
</evidence>
<dbReference type="Pfam" id="PF00850">
    <property type="entry name" value="Hist_deacetyl"/>
    <property type="match status" value="1"/>
</dbReference>
<keyword evidence="7" id="KW-0805">Transcription regulation</keyword>
<dbReference type="GO" id="GO:0040029">
    <property type="term" value="P:epigenetic regulation of gene expression"/>
    <property type="evidence" value="ECO:0007669"/>
    <property type="project" value="TreeGrafter"/>
</dbReference>
<sequence length="346" mass="38626">MGIFGKESRNDARSSDTLIKNSSLYTFNLKTTSWPIVYDAGYNITFMGVEKLHPFDSSKWGRVHNFLLDDKVLTEEETVTPVEATEEDLLVVHTQPYLNSLKWSATVAQITEVVPVALLPNFVVQRKVLRPLRLQTGGSIMAGKMAVERGWALNIGGGFHHCSAERGGGFCAYADITLLIKFVLHHFEQIKRVMIVDLDAHQGNGYARDFMDDDRVYVMDVFNRNIYPQDGFAKAGIKRKVELRCGTTDQEYLPLIKEHLYDAINEFHPQFVVYNAGTDILAGDCLGLMEISPKGVVERDRIVFAAVRGQNVPIVMLTSGGYQRSTARIIADSVVSLRDNGLIGPP</sequence>
<name>A0A6F9DEA8_9ASCI</name>
<keyword evidence="4" id="KW-0678">Repressor</keyword>
<comment type="similarity">
    <text evidence="2">Belongs to the histone deacetylase family.</text>
</comment>
<dbReference type="InterPro" id="IPR000286">
    <property type="entry name" value="HDACs"/>
</dbReference>
<reference evidence="15" key="1">
    <citation type="submission" date="2020-04" db="EMBL/GenBank/DDBJ databases">
        <authorList>
            <person name="Neveu A P."/>
        </authorList>
    </citation>
    <scope>NUCLEOTIDE SEQUENCE</scope>
    <source>
        <tissue evidence="15">Whole embryo</tissue>
    </source>
</reference>
<organism evidence="15">
    <name type="scientific">Phallusia mammillata</name>
    <dbReference type="NCBI Taxonomy" id="59560"/>
    <lineage>
        <taxon>Eukaryota</taxon>
        <taxon>Metazoa</taxon>
        <taxon>Chordata</taxon>
        <taxon>Tunicata</taxon>
        <taxon>Ascidiacea</taxon>
        <taxon>Phlebobranchia</taxon>
        <taxon>Ascidiidae</taxon>
        <taxon>Phallusia</taxon>
    </lineage>
</organism>
<comment type="subunit">
    <text evidence="12">Interacts with HDAC6.</text>
</comment>
<protein>
    <recommendedName>
        <fullName evidence="13">Histone deacetylase 11</fullName>
        <ecNumber evidence="3">3.5.1.98</ecNumber>
    </recommendedName>
</protein>
<evidence type="ECO:0000256" key="6">
    <source>
        <dbReference type="ARBA" id="ARBA00022853"/>
    </source>
</evidence>
<feature type="domain" description="Histone deacetylase" evidence="14">
    <location>
        <begin position="53"/>
        <end position="335"/>
    </location>
</feature>
<evidence type="ECO:0000256" key="5">
    <source>
        <dbReference type="ARBA" id="ARBA00022801"/>
    </source>
</evidence>
<dbReference type="GO" id="GO:0000118">
    <property type="term" value="C:histone deacetylase complex"/>
    <property type="evidence" value="ECO:0007669"/>
    <property type="project" value="UniProtKB-ARBA"/>
</dbReference>
<accession>A0A6F9DEA8</accession>
<dbReference type="CDD" id="cd09993">
    <property type="entry name" value="HDAC_classIV"/>
    <property type="match status" value="1"/>
</dbReference>
<dbReference type="Gene3D" id="3.40.800.20">
    <property type="entry name" value="Histone deacetylase domain"/>
    <property type="match status" value="1"/>
</dbReference>
<keyword evidence="5" id="KW-0378">Hydrolase</keyword>
<evidence type="ECO:0000256" key="3">
    <source>
        <dbReference type="ARBA" id="ARBA00012111"/>
    </source>
</evidence>
<evidence type="ECO:0000256" key="10">
    <source>
        <dbReference type="ARBA" id="ARBA00048287"/>
    </source>
</evidence>
<dbReference type="InterPro" id="IPR044150">
    <property type="entry name" value="HDAC_classIV"/>
</dbReference>
<evidence type="ECO:0000256" key="13">
    <source>
        <dbReference type="ARBA" id="ARBA00072450"/>
    </source>
</evidence>
<proteinExistence type="evidence at transcript level"/>